<dbReference type="NCBIfam" id="TIGR00886">
    <property type="entry name" value="2A0108"/>
    <property type="match status" value="1"/>
</dbReference>
<evidence type="ECO:0000256" key="7">
    <source>
        <dbReference type="ARBA" id="ARBA00023136"/>
    </source>
</evidence>
<dbReference type="GO" id="GO:0042128">
    <property type="term" value="P:nitrate assimilation"/>
    <property type="evidence" value="ECO:0007669"/>
    <property type="project" value="UniProtKB-UniRule"/>
</dbReference>
<dbReference type="InterPro" id="IPR020846">
    <property type="entry name" value="MFS_dom"/>
</dbReference>
<sequence>MTLICLGRPAVDPATQKALSLPICNPLDRHGRIFFFAWLSFMLSFLSWYAMPPLLNATIKQDLGLTDNEVSNSTILGGVASLLVRLVAGPLCDRFGPRYVLIGTLFLSAIPCGCAGLARNALGLYFVRFFMGIAGAAFVPCQALMAAWFDKRVIGTASAFAAGWGDAGVGVTFFVMPAVYESFLGTYDHPERVAWRLAFIVPSILQVLCGTAVLFLNDDTPTGSWATRNLDMNRRPSVAPILQDLGSGNSSVTFLERPSRAASTFGKSKAQSMCDLEKGQATTAEVQRRGSEAPTLVEPQPRPASKPTKRQLASDLCCIQTLMLAVSYFATFGLALLVNAILVTHYQDAFGWSQSLATDWASMFGLLNIVSRPFGGLMGDVLYRRFGDQRGLVAKKFWISALCVAGGAMAVLVGLLNPSSPAVFIALVAILAVFIEAGNGACYALLPHVNPHVNGLMGGIVGGSGNLGGIVYTTVARYSSFNKTLWTTGLTSLVLGVGIAFVHPVVPHNRRTLQG</sequence>
<keyword evidence="7 8" id="KW-0472">Membrane</keyword>
<dbReference type="EMBL" id="SOZI01000014">
    <property type="protein sequence ID" value="TNY23183.1"/>
    <property type="molecule type" value="Genomic_DNA"/>
</dbReference>
<accession>A0A5C5G233</accession>
<comment type="subcellular location">
    <subcellularLocation>
        <location evidence="8">Cell membrane</location>
        <topology evidence="8">Multi-pass membrane protein</topology>
    </subcellularLocation>
    <subcellularLocation>
        <location evidence="1">Membrane</location>
        <topology evidence="1">Multi-pass membrane protein</topology>
    </subcellularLocation>
</comment>
<feature type="transmembrane region" description="Helical" evidence="8">
    <location>
        <begin position="33"/>
        <end position="50"/>
    </location>
</feature>
<dbReference type="InterPro" id="IPR011701">
    <property type="entry name" value="MFS"/>
</dbReference>
<feature type="transmembrane region" description="Helical" evidence="8">
    <location>
        <begin position="70"/>
        <end position="87"/>
    </location>
</feature>
<evidence type="ECO:0000313" key="12">
    <source>
        <dbReference type="Proteomes" id="UP000311382"/>
    </source>
</evidence>
<feature type="transmembrane region" description="Helical" evidence="8">
    <location>
        <begin position="99"/>
        <end position="118"/>
    </location>
</feature>
<feature type="transmembrane region" description="Helical" evidence="8">
    <location>
        <begin position="453"/>
        <end position="473"/>
    </location>
</feature>
<keyword evidence="12" id="KW-1185">Reference proteome</keyword>
<proteinExistence type="inferred from homology"/>
<dbReference type="GO" id="GO:0005886">
    <property type="term" value="C:plasma membrane"/>
    <property type="evidence" value="ECO:0007669"/>
    <property type="project" value="UniProtKB-SubCell"/>
</dbReference>
<dbReference type="PROSITE" id="PS50850">
    <property type="entry name" value="MFS"/>
    <property type="match status" value="1"/>
</dbReference>
<dbReference type="Proteomes" id="UP000311382">
    <property type="component" value="Unassembled WGS sequence"/>
</dbReference>
<evidence type="ECO:0000259" key="10">
    <source>
        <dbReference type="PROSITE" id="PS50850"/>
    </source>
</evidence>
<dbReference type="Gene3D" id="1.20.1250.20">
    <property type="entry name" value="MFS general substrate transporter like domains"/>
    <property type="match status" value="2"/>
</dbReference>
<dbReference type="PANTHER" id="PTHR23515">
    <property type="entry name" value="HIGH-AFFINITY NITRATE TRANSPORTER 2.3"/>
    <property type="match status" value="1"/>
</dbReference>
<feature type="domain" description="Major facilitator superfamily (MFS) profile" evidence="10">
    <location>
        <begin position="33"/>
        <end position="510"/>
    </location>
</feature>
<feature type="transmembrane region" description="Helical" evidence="8">
    <location>
        <begin position="422"/>
        <end position="446"/>
    </location>
</feature>
<evidence type="ECO:0000256" key="2">
    <source>
        <dbReference type="ARBA" id="ARBA00008432"/>
    </source>
</evidence>
<dbReference type="SUPFAM" id="SSF103473">
    <property type="entry name" value="MFS general substrate transporter"/>
    <property type="match status" value="1"/>
</dbReference>
<keyword evidence="4 8" id="KW-0812">Transmembrane</keyword>
<feature type="transmembrane region" description="Helical" evidence="8">
    <location>
        <begin position="395"/>
        <end position="416"/>
    </location>
</feature>
<evidence type="ECO:0000256" key="3">
    <source>
        <dbReference type="ARBA" id="ARBA00022448"/>
    </source>
</evidence>
<dbReference type="InterPro" id="IPR004737">
    <property type="entry name" value="NO3_transporter_NarK/NarU-like"/>
</dbReference>
<feature type="transmembrane region" description="Helical" evidence="8">
    <location>
        <begin position="124"/>
        <end position="149"/>
    </location>
</feature>
<evidence type="ECO:0000256" key="8">
    <source>
        <dbReference type="RuleBase" id="RU366033"/>
    </source>
</evidence>
<name>A0A5C5G233_9BASI</name>
<keyword evidence="8" id="KW-1003">Cell membrane</keyword>
<gene>
    <name evidence="11" type="ORF">DMC30DRAFT_414380</name>
</gene>
<dbReference type="Pfam" id="PF07690">
    <property type="entry name" value="MFS_1"/>
    <property type="match status" value="2"/>
</dbReference>
<feature type="transmembrane region" description="Helical" evidence="8">
    <location>
        <begin position="316"/>
        <end position="343"/>
    </location>
</feature>
<dbReference type="GO" id="GO:0015112">
    <property type="term" value="F:nitrate transmembrane transporter activity"/>
    <property type="evidence" value="ECO:0007669"/>
    <property type="project" value="UniProtKB-UniRule"/>
</dbReference>
<dbReference type="GO" id="GO:0015113">
    <property type="term" value="F:nitrite transmembrane transporter activity"/>
    <property type="evidence" value="ECO:0007669"/>
    <property type="project" value="InterPro"/>
</dbReference>
<keyword evidence="3 8" id="KW-0813">Transport</keyword>
<dbReference type="OrthoDB" id="434240at2759"/>
<evidence type="ECO:0000256" key="6">
    <source>
        <dbReference type="ARBA" id="ARBA00023063"/>
    </source>
</evidence>
<feature type="transmembrane region" description="Helical" evidence="8">
    <location>
        <begin position="195"/>
        <end position="216"/>
    </location>
</feature>
<feature type="region of interest" description="Disordered" evidence="9">
    <location>
        <begin position="287"/>
        <end position="308"/>
    </location>
</feature>
<dbReference type="STRING" id="5288.A0A5C5G233"/>
<evidence type="ECO:0000256" key="4">
    <source>
        <dbReference type="ARBA" id="ARBA00022692"/>
    </source>
</evidence>
<protein>
    <recommendedName>
        <fullName evidence="8">Nitrate/nitrite transporter</fullName>
    </recommendedName>
</protein>
<dbReference type="InterPro" id="IPR036259">
    <property type="entry name" value="MFS_trans_sf"/>
</dbReference>
<organism evidence="11 12">
    <name type="scientific">Rhodotorula diobovata</name>
    <dbReference type="NCBI Taxonomy" id="5288"/>
    <lineage>
        <taxon>Eukaryota</taxon>
        <taxon>Fungi</taxon>
        <taxon>Dikarya</taxon>
        <taxon>Basidiomycota</taxon>
        <taxon>Pucciniomycotina</taxon>
        <taxon>Microbotryomycetes</taxon>
        <taxon>Sporidiobolales</taxon>
        <taxon>Sporidiobolaceae</taxon>
        <taxon>Rhodotorula</taxon>
    </lineage>
</organism>
<evidence type="ECO:0000256" key="5">
    <source>
        <dbReference type="ARBA" id="ARBA00022989"/>
    </source>
</evidence>
<dbReference type="AlphaFoldDB" id="A0A5C5G233"/>
<keyword evidence="5 8" id="KW-1133">Transmembrane helix</keyword>
<keyword evidence="6 8" id="KW-0534">Nitrate assimilation</keyword>
<evidence type="ECO:0000313" key="11">
    <source>
        <dbReference type="EMBL" id="TNY23183.1"/>
    </source>
</evidence>
<feature type="transmembrane region" description="Helical" evidence="8">
    <location>
        <begin position="161"/>
        <end position="180"/>
    </location>
</feature>
<reference evidence="11 12" key="1">
    <citation type="submission" date="2019-03" db="EMBL/GenBank/DDBJ databases">
        <title>Rhodosporidium diobovatum UCD-FST 08-225 genome sequencing, assembly, and annotation.</title>
        <authorList>
            <person name="Fakankun I.U."/>
            <person name="Fristensky B."/>
            <person name="Levin D.B."/>
        </authorList>
    </citation>
    <scope>NUCLEOTIDE SEQUENCE [LARGE SCALE GENOMIC DNA]</scope>
    <source>
        <strain evidence="11 12">UCD-FST 08-225</strain>
    </source>
</reference>
<comment type="similarity">
    <text evidence="2 8">Belongs to the major facilitator superfamily. Nitrate/nitrite porter (TC 2.A.1.8) family.</text>
</comment>
<dbReference type="InterPro" id="IPR044772">
    <property type="entry name" value="NO3_transporter"/>
</dbReference>
<evidence type="ECO:0000256" key="9">
    <source>
        <dbReference type="SAM" id="MobiDB-lite"/>
    </source>
</evidence>
<feature type="transmembrane region" description="Helical" evidence="8">
    <location>
        <begin position="485"/>
        <end position="506"/>
    </location>
</feature>
<evidence type="ECO:0000256" key="1">
    <source>
        <dbReference type="ARBA" id="ARBA00004141"/>
    </source>
</evidence>
<comment type="caution">
    <text evidence="11">The sequence shown here is derived from an EMBL/GenBank/DDBJ whole genome shotgun (WGS) entry which is preliminary data.</text>
</comment>
<feature type="transmembrane region" description="Helical" evidence="8">
    <location>
        <begin position="363"/>
        <end position="383"/>
    </location>
</feature>